<organism evidence="1">
    <name type="scientific">marine sediment metagenome</name>
    <dbReference type="NCBI Taxonomy" id="412755"/>
    <lineage>
        <taxon>unclassified sequences</taxon>
        <taxon>metagenomes</taxon>
        <taxon>ecological metagenomes</taxon>
    </lineage>
</organism>
<feature type="non-terminal residue" evidence="1">
    <location>
        <position position="1"/>
    </location>
</feature>
<dbReference type="EMBL" id="BART01032600">
    <property type="protein sequence ID" value="GAH12688.1"/>
    <property type="molecule type" value="Genomic_DNA"/>
</dbReference>
<dbReference type="AlphaFoldDB" id="X1EVP3"/>
<evidence type="ECO:0000313" key="1">
    <source>
        <dbReference type="EMBL" id="GAH12688.1"/>
    </source>
</evidence>
<reference evidence="1" key="1">
    <citation type="journal article" date="2014" name="Front. Microbiol.">
        <title>High frequency of phylogenetically diverse reductive dehalogenase-homologous genes in deep subseafloor sedimentary metagenomes.</title>
        <authorList>
            <person name="Kawai M."/>
            <person name="Futagami T."/>
            <person name="Toyoda A."/>
            <person name="Takaki Y."/>
            <person name="Nishi S."/>
            <person name="Hori S."/>
            <person name="Arai W."/>
            <person name="Tsubouchi T."/>
            <person name="Morono Y."/>
            <person name="Uchiyama I."/>
            <person name="Ito T."/>
            <person name="Fujiyama A."/>
            <person name="Inagaki F."/>
            <person name="Takami H."/>
        </authorList>
    </citation>
    <scope>NUCLEOTIDE SEQUENCE</scope>
    <source>
        <strain evidence="1">Expedition CK06-06</strain>
    </source>
</reference>
<name>X1EVP3_9ZZZZ</name>
<comment type="caution">
    <text evidence="1">The sequence shown here is derived from an EMBL/GenBank/DDBJ whole genome shotgun (WGS) entry which is preliminary data.</text>
</comment>
<proteinExistence type="predicted"/>
<sequence length="242" mass="26412">EDVLVSEAGEWITRTAYEALQPEAVTPYEEIGEAFGKLFPEQDIAGFLERISAAGREITEGMHWEEAARIQLADKELEEFYDALMEIGRTDETEALLKQLGATEEDIGEFYLEALIPVAEEAPPMGMTETAWEVFKQTPWLAPPPEWGEVVEGAPNIQELMATVKAPKQWATKQGVGAEVPEGSDELGAMTAIEIGGGLTLVPVADIKNATRLLHNMIDTRIQAGSLSRLDLGTLTFPLSAV</sequence>
<gene>
    <name evidence="1" type="ORF">S01H4_56288</name>
</gene>
<accession>X1EVP3</accession>
<feature type="non-terminal residue" evidence="1">
    <location>
        <position position="242"/>
    </location>
</feature>
<protein>
    <submittedName>
        <fullName evidence="1">Uncharacterized protein</fullName>
    </submittedName>
</protein>